<evidence type="ECO:0000256" key="6">
    <source>
        <dbReference type="ARBA" id="ARBA00022617"/>
    </source>
</evidence>
<dbReference type="InterPro" id="IPR001128">
    <property type="entry name" value="Cyt_P450"/>
</dbReference>
<keyword evidence="12" id="KW-0503">Monooxygenase</keyword>
<gene>
    <name evidence="14" type="ORF">RF55_21577</name>
</gene>
<comment type="similarity">
    <text evidence="5">Belongs to the cytochrome P450 family.</text>
</comment>
<keyword evidence="15" id="KW-1185">Reference proteome</keyword>
<evidence type="ECO:0000256" key="1">
    <source>
        <dbReference type="ARBA" id="ARBA00001971"/>
    </source>
</evidence>
<accession>A0A0J7JXP0</accession>
<evidence type="ECO:0000313" key="14">
    <source>
        <dbReference type="EMBL" id="KMQ82882.1"/>
    </source>
</evidence>
<dbReference type="PaxDb" id="67767-A0A0J7JXP0"/>
<comment type="subcellular location">
    <subcellularLocation>
        <location evidence="4">Endoplasmic reticulum membrane</location>
        <topology evidence="4">Peripheral membrane protein</topology>
    </subcellularLocation>
    <subcellularLocation>
        <location evidence="3">Microsome membrane</location>
        <topology evidence="3">Peripheral membrane protein</topology>
    </subcellularLocation>
</comment>
<dbReference type="Proteomes" id="UP000036403">
    <property type="component" value="Unassembled WGS sequence"/>
</dbReference>
<dbReference type="InterPro" id="IPR050196">
    <property type="entry name" value="Cytochrome_P450_Monoox"/>
</dbReference>
<proteinExistence type="inferred from homology"/>
<evidence type="ECO:0000256" key="5">
    <source>
        <dbReference type="ARBA" id="ARBA00010617"/>
    </source>
</evidence>
<dbReference type="OrthoDB" id="6780970at2759"/>
<evidence type="ECO:0000256" key="4">
    <source>
        <dbReference type="ARBA" id="ARBA00004406"/>
    </source>
</evidence>
<dbReference type="InterPro" id="IPR036396">
    <property type="entry name" value="Cyt_P450_sf"/>
</dbReference>
<evidence type="ECO:0000256" key="12">
    <source>
        <dbReference type="ARBA" id="ARBA00023033"/>
    </source>
</evidence>
<dbReference type="Gene3D" id="1.10.630.10">
    <property type="entry name" value="Cytochrome P450"/>
    <property type="match status" value="1"/>
</dbReference>
<evidence type="ECO:0000256" key="7">
    <source>
        <dbReference type="ARBA" id="ARBA00022723"/>
    </source>
</evidence>
<dbReference type="GO" id="GO:0005506">
    <property type="term" value="F:iron ion binding"/>
    <property type="evidence" value="ECO:0007669"/>
    <property type="project" value="InterPro"/>
</dbReference>
<dbReference type="GO" id="GO:0016705">
    <property type="term" value="F:oxidoreductase activity, acting on paired donors, with incorporation or reduction of molecular oxygen"/>
    <property type="evidence" value="ECO:0007669"/>
    <property type="project" value="InterPro"/>
</dbReference>
<comment type="cofactor">
    <cofactor evidence="1">
        <name>heme</name>
        <dbReference type="ChEBI" id="CHEBI:30413"/>
    </cofactor>
</comment>
<dbReference type="Pfam" id="PF00067">
    <property type="entry name" value="p450"/>
    <property type="match status" value="1"/>
</dbReference>
<keyword evidence="7" id="KW-0479">Metal-binding</keyword>
<dbReference type="GO" id="GO:0020037">
    <property type="term" value="F:heme binding"/>
    <property type="evidence" value="ECO:0007669"/>
    <property type="project" value="InterPro"/>
</dbReference>
<evidence type="ECO:0000256" key="2">
    <source>
        <dbReference type="ARBA" id="ARBA00003690"/>
    </source>
</evidence>
<dbReference type="AlphaFoldDB" id="A0A0J7JXP0"/>
<evidence type="ECO:0000256" key="11">
    <source>
        <dbReference type="ARBA" id="ARBA00023004"/>
    </source>
</evidence>
<dbReference type="PANTHER" id="PTHR24291">
    <property type="entry name" value="CYTOCHROME P450 FAMILY 4"/>
    <property type="match status" value="1"/>
</dbReference>
<dbReference type="EMBL" id="LBMM01022500">
    <property type="protein sequence ID" value="KMQ82882.1"/>
    <property type="molecule type" value="Genomic_DNA"/>
</dbReference>
<dbReference type="PANTHER" id="PTHR24291:SF189">
    <property type="entry name" value="CYTOCHROME P450 4C3-RELATED"/>
    <property type="match status" value="1"/>
</dbReference>
<dbReference type="GO" id="GO:0005789">
    <property type="term" value="C:endoplasmic reticulum membrane"/>
    <property type="evidence" value="ECO:0007669"/>
    <property type="project" value="UniProtKB-SubCell"/>
</dbReference>
<keyword evidence="9" id="KW-0492">Microsome</keyword>
<keyword evidence="11" id="KW-0408">Iron</keyword>
<name>A0A0J7JXP0_LASNI</name>
<feature type="non-terminal residue" evidence="14">
    <location>
        <position position="1"/>
    </location>
</feature>
<evidence type="ECO:0000256" key="13">
    <source>
        <dbReference type="ARBA" id="ARBA00023136"/>
    </source>
</evidence>
<dbReference type="STRING" id="67767.A0A0J7JXP0"/>
<comment type="caution">
    <text evidence="14">The sequence shown here is derived from an EMBL/GenBank/DDBJ whole genome shotgun (WGS) entry which is preliminary data.</text>
</comment>
<evidence type="ECO:0000256" key="8">
    <source>
        <dbReference type="ARBA" id="ARBA00022824"/>
    </source>
</evidence>
<dbReference type="SUPFAM" id="SSF48264">
    <property type="entry name" value="Cytochrome P450"/>
    <property type="match status" value="1"/>
</dbReference>
<comment type="function">
    <text evidence="2">May be involved in the metabolism of insect hormones and in the breakdown of synthetic insecticides.</text>
</comment>
<keyword evidence="8" id="KW-0256">Endoplasmic reticulum</keyword>
<dbReference type="GO" id="GO:0004497">
    <property type="term" value="F:monooxygenase activity"/>
    <property type="evidence" value="ECO:0007669"/>
    <property type="project" value="UniProtKB-KW"/>
</dbReference>
<keyword evidence="13" id="KW-0472">Membrane</keyword>
<evidence type="ECO:0000256" key="9">
    <source>
        <dbReference type="ARBA" id="ARBA00022848"/>
    </source>
</evidence>
<evidence type="ECO:0000256" key="3">
    <source>
        <dbReference type="ARBA" id="ARBA00004174"/>
    </source>
</evidence>
<organism evidence="14 15">
    <name type="scientific">Lasius niger</name>
    <name type="common">Black garden ant</name>
    <dbReference type="NCBI Taxonomy" id="67767"/>
    <lineage>
        <taxon>Eukaryota</taxon>
        <taxon>Metazoa</taxon>
        <taxon>Ecdysozoa</taxon>
        <taxon>Arthropoda</taxon>
        <taxon>Hexapoda</taxon>
        <taxon>Insecta</taxon>
        <taxon>Pterygota</taxon>
        <taxon>Neoptera</taxon>
        <taxon>Endopterygota</taxon>
        <taxon>Hymenoptera</taxon>
        <taxon>Apocrita</taxon>
        <taxon>Aculeata</taxon>
        <taxon>Formicoidea</taxon>
        <taxon>Formicidae</taxon>
        <taxon>Formicinae</taxon>
        <taxon>Lasius</taxon>
        <taxon>Lasius</taxon>
    </lineage>
</organism>
<sequence>IIAERKLYHKRTNDRHLRNIGNDKEAEINDAEVYGIKKKRLAMLDLLIAESRENFLTDLDIREEVDTFMFEGHDTTAMGIIFALLLLAEHKDIQNIKKYIVIIIDDIGTCEG</sequence>
<reference evidence="14 15" key="1">
    <citation type="submission" date="2015-04" db="EMBL/GenBank/DDBJ databases">
        <title>Lasius niger genome sequencing.</title>
        <authorList>
            <person name="Konorov E.A."/>
            <person name="Nikitin M.A."/>
            <person name="Kirill M.V."/>
            <person name="Chang P."/>
        </authorList>
    </citation>
    <scope>NUCLEOTIDE SEQUENCE [LARGE SCALE GENOMIC DNA]</scope>
    <source>
        <tissue evidence="14">Whole</tissue>
    </source>
</reference>
<protein>
    <submittedName>
        <fullName evidence="14">Cytochrome p450 4c1</fullName>
    </submittedName>
</protein>
<keyword evidence="10" id="KW-0560">Oxidoreductase</keyword>
<evidence type="ECO:0000313" key="15">
    <source>
        <dbReference type="Proteomes" id="UP000036403"/>
    </source>
</evidence>
<keyword evidence="6" id="KW-0349">Heme</keyword>
<evidence type="ECO:0000256" key="10">
    <source>
        <dbReference type="ARBA" id="ARBA00023002"/>
    </source>
</evidence>